<evidence type="ECO:0000313" key="1">
    <source>
        <dbReference type="EMBL" id="ASV74942.1"/>
    </source>
</evidence>
<organism evidence="1 2">
    <name type="scientific">Thermogutta terrifontis</name>
    <dbReference type="NCBI Taxonomy" id="1331910"/>
    <lineage>
        <taxon>Bacteria</taxon>
        <taxon>Pseudomonadati</taxon>
        <taxon>Planctomycetota</taxon>
        <taxon>Planctomycetia</taxon>
        <taxon>Pirellulales</taxon>
        <taxon>Thermoguttaceae</taxon>
        <taxon>Thermogutta</taxon>
    </lineage>
</organism>
<keyword evidence="2" id="KW-1185">Reference proteome</keyword>
<dbReference type="InterPro" id="IPR012341">
    <property type="entry name" value="6hp_glycosidase-like_sf"/>
</dbReference>
<dbReference type="EMBL" id="CP018477">
    <property type="protein sequence ID" value="ASV74942.1"/>
    <property type="molecule type" value="Genomic_DNA"/>
</dbReference>
<dbReference type="InterPro" id="IPR008928">
    <property type="entry name" value="6-hairpin_glycosidase_sf"/>
</dbReference>
<sequence>MTSPLQRLFWICSALWSVICVGLDADWQRHRSCLAETGPNASPSPIPFDAAPFAASILDEPGKTYGVVWAEWRRIRAVEAEFDPGSCVSPQSLQVQYWHRVWDGLSDPILSEADVARTGWKPMDDWTNGSWKLADTRVTQEGNRIRWTFAPTHKKEFSNLKQSGVTYRKTLKIRIVAEDHLPRVTAFRVFTDSVYRPLTVRIYWGVPGVPQFAYQGENAGRLEIFNGILKSLRHVEGSPIVISQNGQFVLPADSTGALDAEILTTMSTVPGSEDQDPTIVTVRTLHNPFSFAVADLIKGERILVDDLGVLVTKAEDPIDLSQYRHLLREFPGRCVYDRIFDQPEQTLARAWNDMPLKRPLYFVHGLPGNRNLMMQTPNGDIAVSNVSRWFNLPRSPKDTDRKNWNGAMLQLGFGFPNDDRRGGRELRDGYLPLLRTWWAEGPLFYQQETVLDALDGDLNDVQMDDPTLLLMRVRIVNTSADESATARLVLTSRADQTEKLQADGPRVYAVAGENRFLRCLFDSRGRGTLSAQENALVWTCSLKPGEAHEVYLFVPSITLSSDQEIASVLSRQFDRDSSRILDFWSKLAAETTEVETPEPWLNHFYRAVLYHNEINCTRDIAAPRRYARVGSLRYGVFPNESVMMIMDLDRRGRHETARQCLQTFLDFQGTVPLPGNFQSTEGLFYGAGGYESGGYNKHHGYVMFGMADHWWITRDRQWMAQAAPKLVKACDWVIRERRATMQLNPDGTRPIEYGFLPSGGLEDVQDYWYWLATNVNTAWGFTALSEALADYGHPEAARLLREAAAYREDILRGLTEARIRAPVVRLRDGTYVPKYPSHLHERGRSLGWIRETLEGSLFLLIHRLLPPKSPEGTWILKDYEDNLYISNAYGYSIPVFERFWFSRGGFSMQANLLDGPLPYLYRDEIKHFLRAYFNGFASAFYPEVMMCNEHSNPELGYPAGDHFKSSDESNVTFWLRLMFIQEDGDDLYLGRAIPRYWVRDGQRVRVERAPTYFRPMSLIITSHARDGRVEIDLLPPERNPPQTIYLRIRHPDAKPLKRVTVNGQSHDKFDKDREWIILPGNLNGTQKIVAYY</sequence>
<dbReference type="GO" id="GO:0005975">
    <property type="term" value="P:carbohydrate metabolic process"/>
    <property type="evidence" value="ECO:0007669"/>
    <property type="project" value="InterPro"/>
</dbReference>
<proteinExistence type="predicted"/>
<gene>
    <name evidence="1" type="ORF">THTE_2340</name>
</gene>
<accession>A0A286RG75</accession>
<dbReference type="RefSeq" id="WP_095415130.1">
    <property type="nucleotide sequence ID" value="NZ_CP018477.1"/>
</dbReference>
<dbReference type="Gene3D" id="1.50.10.10">
    <property type="match status" value="1"/>
</dbReference>
<dbReference type="SUPFAM" id="SSF48208">
    <property type="entry name" value="Six-hairpin glycosidases"/>
    <property type="match status" value="1"/>
</dbReference>
<dbReference type="Proteomes" id="UP000215086">
    <property type="component" value="Chromosome"/>
</dbReference>
<evidence type="ECO:0000313" key="2">
    <source>
        <dbReference type="Proteomes" id="UP000215086"/>
    </source>
</evidence>
<dbReference type="KEGG" id="ttf:THTE_2340"/>
<reference evidence="1 2" key="1">
    <citation type="journal article" name="Front. Microbiol.">
        <title>Sugar Metabolism of the First Thermophilic Planctomycete Thermogutta terrifontis: Comparative Genomic and Transcriptomic Approaches.</title>
        <authorList>
            <person name="Elcheninov A.G."/>
            <person name="Menzel P."/>
            <person name="Gudbergsdottir S.R."/>
            <person name="Slesarev A.I."/>
            <person name="Kadnikov V.V."/>
            <person name="Krogh A."/>
            <person name="Bonch-Osmolovskaya E.A."/>
            <person name="Peng X."/>
            <person name="Kublanov I.V."/>
        </authorList>
    </citation>
    <scope>NUCLEOTIDE SEQUENCE [LARGE SCALE GENOMIC DNA]</scope>
    <source>
        <strain evidence="1 2">R1</strain>
    </source>
</reference>
<protein>
    <submittedName>
        <fullName evidence="1">Uncharacterized protein</fullName>
    </submittedName>
</protein>
<dbReference type="OrthoDB" id="291930at2"/>
<name>A0A286RG75_9BACT</name>
<dbReference type="AlphaFoldDB" id="A0A286RG75"/>